<feature type="domain" description="GGDEF" evidence="7">
    <location>
        <begin position="473"/>
        <end position="603"/>
    </location>
</feature>
<dbReference type="Gene3D" id="3.30.70.270">
    <property type="match status" value="1"/>
</dbReference>
<dbReference type="SMART" id="SM00028">
    <property type="entry name" value="TPR"/>
    <property type="match status" value="2"/>
</dbReference>
<evidence type="ECO:0000256" key="2">
    <source>
        <dbReference type="ARBA" id="ARBA00012528"/>
    </source>
</evidence>
<evidence type="ECO:0000256" key="5">
    <source>
        <dbReference type="SAM" id="Phobius"/>
    </source>
</evidence>
<proteinExistence type="predicted"/>
<dbReference type="NCBIfam" id="TIGR00254">
    <property type="entry name" value="GGDEF"/>
    <property type="match status" value="1"/>
</dbReference>
<evidence type="ECO:0000256" key="3">
    <source>
        <dbReference type="ARBA" id="ARBA00034247"/>
    </source>
</evidence>
<dbReference type="SMART" id="SM00267">
    <property type="entry name" value="GGDEF"/>
    <property type="match status" value="1"/>
</dbReference>
<dbReference type="SUPFAM" id="SSF55073">
    <property type="entry name" value="Nucleotide cyclase"/>
    <property type="match status" value="1"/>
</dbReference>
<comment type="catalytic activity">
    <reaction evidence="3">
        <text>2 GTP = 3',3'-c-di-GMP + 2 diphosphate</text>
        <dbReference type="Rhea" id="RHEA:24898"/>
        <dbReference type="ChEBI" id="CHEBI:33019"/>
        <dbReference type="ChEBI" id="CHEBI:37565"/>
        <dbReference type="ChEBI" id="CHEBI:58805"/>
        <dbReference type="EC" id="2.7.7.65"/>
    </reaction>
</comment>
<dbReference type="InterPro" id="IPR050469">
    <property type="entry name" value="Diguanylate_Cyclase"/>
</dbReference>
<reference evidence="9" key="1">
    <citation type="submission" date="2014-09" db="EMBL/GenBank/DDBJ databases">
        <authorList>
            <person name="Hjerde E."/>
        </authorList>
    </citation>
    <scope>NUCLEOTIDE SEQUENCE [LARGE SCALE GENOMIC DNA]</scope>
    <source>
        <strain evidence="9">06/09/139</strain>
    </source>
</reference>
<dbReference type="InterPro" id="IPR019734">
    <property type="entry name" value="TPR_rpt"/>
</dbReference>
<dbReference type="AlphaFoldDB" id="A0A090KGA2"/>
<keyword evidence="6" id="KW-0732">Signal</keyword>
<organism evidence="8 9">
    <name type="scientific">Aliivibrio wodanis</name>
    <dbReference type="NCBI Taxonomy" id="80852"/>
    <lineage>
        <taxon>Bacteria</taxon>
        <taxon>Pseudomonadati</taxon>
        <taxon>Pseudomonadota</taxon>
        <taxon>Gammaproteobacteria</taxon>
        <taxon>Vibrionales</taxon>
        <taxon>Vibrionaceae</taxon>
        <taxon>Aliivibrio</taxon>
    </lineage>
</organism>
<protein>
    <recommendedName>
        <fullName evidence="2">diguanylate cyclase</fullName>
        <ecNumber evidence="2">2.7.7.65</ecNumber>
    </recommendedName>
</protein>
<dbReference type="EC" id="2.7.7.65" evidence="2"/>
<name>A0A090KGA2_9GAMM</name>
<dbReference type="STRING" id="80852.AWOD_I_0565"/>
<evidence type="ECO:0000256" key="1">
    <source>
        <dbReference type="ARBA" id="ARBA00001946"/>
    </source>
</evidence>
<dbReference type="OrthoDB" id="6191081at2"/>
<keyword evidence="5" id="KW-1133">Transmembrane helix</keyword>
<dbReference type="CDD" id="cd01949">
    <property type="entry name" value="GGDEF"/>
    <property type="match status" value="1"/>
</dbReference>
<evidence type="ECO:0000256" key="6">
    <source>
        <dbReference type="SAM" id="SignalP"/>
    </source>
</evidence>
<evidence type="ECO:0000313" key="8">
    <source>
        <dbReference type="EMBL" id="CED70659.1"/>
    </source>
</evidence>
<sequence length="603" mass="69925">MKKSILIFSCLFWSSYCLSNQTLDQLKLWDTELYKKPQSVQEALLQQDITTYTNLEKLKYLTLLLASYNLQYQYDNSIKLIEASKLPTPLNDQEREAYYFLSLKVAWPYEMASQFNIAEKWYQKAQQLAIELKDTEKQGFILLQFSALENAKGRDVSALKLAKEANSVLIHTKNIELWADLNSQLGILYYLQQDYPSSIKHYSEVLSIAKESNSIQETIVAHYNLANAYAKWAEQLQGDTGKVSSAEQHYIISLKLSEESDLKNLIRNNLLGIISLYSKNNHVEKAEQYVAKLTTLNLTYQGYTYLSYSLVLSKYYFEKDERIKSLKHLSNASNYFNDNNKEYPSYAITKLQDIAQLYISLGEYHYAYDYLNLFQKYTISMYKQNIASEVIELKSEIDNQKLTNKNLLLSISNQKQKISLFAFSVLIALLVALLYKSHKKKKMLFKISTTDYLTESHNRRYIFEIGEKDFHKNKFSVVIMDIDFFKKINDRFGHDAGDIVLKSFASSVKHNIRKGDYFGRIGGEEFLILFSNISSEQLVLKIESIRTHVNQLTFEFDDVNISITASYGLRSFDATSVNKMVKLADLALYRAKQRGRDRIELAK</sequence>
<keyword evidence="5" id="KW-0812">Transmembrane</keyword>
<dbReference type="InterPro" id="IPR011990">
    <property type="entry name" value="TPR-like_helical_dom_sf"/>
</dbReference>
<dbReference type="HOGENOM" id="CLU_022176_0_1_6"/>
<dbReference type="InterPro" id="IPR000160">
    <property type="entry name" value="GGDEF_dom"/>
</dbReference>
<evidence type="ECO:0000313" key="9">
    <source>
        <dbReference type="Proteomes" id="UP000032427"/>
    </source>
</evidence>
<feature type="repeat" description="TPR" evidence="4">
    <location>
        <begin position="179"/>
        <end position="212"/>
    </location>
</feature>
<dbReference type="KEGG" id="awd:AWOD_I_0565"/>
<dbReference type="Pfam" id="PF00990">
    <property type="entry name" value="GGDEF"/>
    <property type="match status" value="1"/>
</dbReference>
<evidence type="ECO:0000256" key="4">
    <source>
        <dbReference type="PROSITE-ProRule" id="PRU00339"/>
    </source>
</evidence>
<dbReference type="GO" id="GO:0052621">
    <property type="term" value="F:diguanylate cyclase activity"/>
    <property type="evidence" value="ECO:0007669"/>
    <property type="project" value="UniProtKB-EC"/>
</dbReference>
<dbReference type="EMBL" id="LN554846">
    <property type="protein sequence ID" value="CED70659.1"/>
    <property type="molecule type" value="Genomic_DNA"/>
</dbReference>
<feature type="transmembrane region" description="Helical" evidence="5">
    <location>
        <begin position="418"/>
        <end position="435"/>
    </location>
</feature>
<dbReference type="SUPFAM" id="SSF48452">
    <property type="entry name" value="TPR-like"/>
    <property type="match status" value="1"/>
</dbReference>
<dbReference type="PROSITE" id="PS50887">
    <property type="entry name" value="GGDEF"/>
    <property type="match status" value="1"/>
</dbReference>
<gene>
    <name evidence="8" type="ORF">AWOD_I_0565</name>
</gene>
<comment type="cofactor">
    <cofactor evidence="1">
        <name>Mg(2+)</name>
        <dbReference type="ChEBI" id="CHEBI:18420"/>
    </cofactor>
</comment>
<accession>A0A090KGA2</accession>
<feature type="signal peptide" evidence="6">
    <location>
        <begin position="1"/>
        <end position="19"/>
    </location>
</feature>
<dbReference type="Proteomes" id="UP000032427">
    <property type="component" value="Chromosome 1"/>
</dbReference>
<dbReference type="PATRIC" id="fig|80852.17.peg.573"/>
<dbReference type="PROSITE" id="PS50005">
    <property type="entry name" value="TPR"/>
    <property type="match status" value="1"/>
</dbReference>
<dbReference type="Gene3D" id="1.25.40.10">
    <property type="entry name" value="Tetratricopeptide repeat domain"/>
    <property type="match status" value="1"/>
</dbReference>
<dbReference type="PANTHER" id="PTHR45138:SF9">
    <property type="entry name" value="DIGUANYLATE CYCLASE DGCM-RELATED"/>
    <property type="match status" value="1"/>
</dbReference>
<dbReference type="PANTHER" id="PTHR45138">
    <property type="entry name" value="REGULATORY COMPONENTS OF SENSORY TRANSDUCTION SYSTEM"/>
    <property type="match status" value="1"/>
</dbReference>
<dbReference type="InterPro" id="IPR029787">
    <property type="entry name" value="Nucleotide_cyclase"/>
</dbReference>
<keyword evidence="9" id="KW-1185">Reference proteome</keyword>
<dbReference type="InterPro" id="IPR043128">
    <property type="entry name" value="Rev_trsase/Diguanyl_cyclase"/>
</dbReference>
<dbReference type="FunFam" id="3.30.70.270:FF:000001">
    <property type="entry name" value="Diguanylate cyclase domain protein"/>
    <property type="match status" value="1"/>
</dbReference>
<keyword evidence="5" id="KW-0472">Membrane</keyword>
<feature type="chain" id="PRO_5001858141" description="diguanylate cyclase" evidence="6">
    <location>
        <begin position="20"/>
        <end position="603"/>
    </location>
</feature>
<evidence type="ECO:0000259" key="7">
    <source>
        <dbReference type="PROSITE" id="PS50887"/>
    </source>
</evidence>
<keyword evidence="4" id="KW-0802">TPR repeat</keyword>